<organism evidence="1 3">
    <name type="scientific">Cucumis melo var. makuwa</name>
    <name type="common">Oriental melon</name>
    <dbReference type="NCBI Taxonomy" id="1194695"/>
    <lineage>
        <taxon>Eukaryota</taxon>
        <taxon>Viridiplantae</taxon>
        <taxon>Streptophyta</taxon>
        <taxon>Embryophyta</taxon>
        <taxon>Tracheophyta</taxon>
        <taxon>Spermatophyta</taxon>
        <taxon>Magnoliopsida</taxon>
        <taxon>eudicotyledons</taxon>
        <taxon>Gunneridae</taxon>
        <taxon>Pentapetalae</taxon>
        <taxon>rosids</taxon>
        <taxon>fabids</taxon>
        <taxon>Cucurbitales</taxon>
        <taxon>Cucurbitaceae</taxon>
        <taxon>Benincaseae</taxon>
        <taxon>Cucumis</taxon>
    </lineage>
</organism>
<dbReference type="OrthoDB" id="10642242at2759"/>
<evidence type="ECO:0000313" key="2">
    <source>
        <dbReference type="EMBL" id="TYK08829.1"/>
    </source>
</evidence>
<dbReference type="EMBL" id="SSTE01004182">
    <property type="protein sequence ID" value="KAA0062755.1"/>
    <property type="molecule type" value="Genomic_DNA"/>
</dbReference>
<name>A0A5A7VA33_CUCMM</name>
<sequence>MVQQFFNTNLTARYCDWHNNWYTIGCDESTSRCQMTSSIRVLGSHQPVIPNTHNSSGMLSWDPYSTTSTEMRKACRLVRLNETFENERAHSQVLRKASAGPRHFRCHRDGPVSYYAFFKGWLLPSPPLGCHRSRTSFSMKVGKVKWGNPRPLSALPQAIDIIRFTEIDFTKNQLYSIWIGLSALATSHLIFYHIHAFDPPRPVRALFNLLMARSIDFGSNRKNKNLPPLESAYT</sequence>
<protein>
    <submittedName>
        <fullName evidence="1 2">Mitochondrial protein</fullName>
    </submittedName>
</protein>
<accession>A0A5A7VA33</accession>
<evidence type="ECO:0000313" key="3">
    <source>
        <dbReference type="Proteomes" id="UP000321393"/>
    </source>
</evidence>
<evidence type="ECO:0000313" key="4">
    <source>
        <dbReference type="Proteomes" id="UP000321947"/>
    </source>
</evidence>
<dbReference type="AlphaFoldDB" id="A0A5A7VA33"/>
<evidence type="ECO:0000313" key="1">
    <source>
        <dbReference type="EMBL" id="KAA0062755.1"/>
    </source>
</evidence>
<dbReference type="EMBL" id="SSTD01012233">
    <property type="protein sequence ID" value="TYK08829.1"/>
    <property type="molecule type" value="Genomic_DNA"/>
</dbReference>
<gene>
    <name evidence="2" type="ORF">E5676_scaffold87G00090</name>
    <name evidence="1" type="ORF">E6C27_scaffold382G00910</name>
</gene>
<dbReference type="Proteomes" id="UP000321393">
    <property type="component" value="Unassembled WGS sequence"/>
</dbReference>
<dbReference type="Proteomes" id="UP000321947">
    <property type="component" value="Unassembled WGS sequence"/>
</dbReference>
<reference evidence="3 4" key="1">
    <citation type="submission" date="2019-08" db="EMBL/GenBank/DDBJ databases">
        <title>Draft genome sequences of two oriental melons (Cucumis melo L. var makuwa).</title>
        <authorList>
            <person name="Kwon S.-Y."/>
        </authorList>
    </citation>
    <scope>NUCLEOTIDE SEQUENCE [LARGE SCALE GENOMIC DNA]</scope>
    <source>
        <strain evidence="4">cv. Chang Bougi</strain>
        <strain evidence="3">cv. SW 3</strain>
        <tissue evidence="1">Leaf</tissue>
    </source>
</reference>
<proteinExistence type="predicted"/>
<comment type="caution">
    <text evidence="1">The sequence shown here is derived from an EMBL/GenBank/DDBJ whole genome shotgun (WGS) entry which is preliminary data.</text>
</comment>